<dbReference type="Proteomes" id="UP000008063">
    <property type="component" value="Unassembled WGS sequence"/>
</dbReference>
<evidence type="ECO:0000313" key="2">
    <source>
        <dbReference type="Proteomes" id="UP000008063"/>
    </source>
</evidence>
<evidence type="ECO:0000313" key="1">
    <source>
        <dbReference type="EMBL" id="EGN92230.1"/>
    </source>
</evidence>
<dbReference type="STRING" id="936435.F8QHJ0"/>
<dbReference type="InParanoid" id="F8QHJ0"/>
<sequence>MTKVVESALLNGGGISEDKVGAVISDPLNSTCVSSKLGLENHKTTGVHMPLDQRHLVPGYYVLLCAHFAQGRVMFAMLLTHLGNSQVLFYPGGDRQKALVQGCIKYIFSPVNQQGKLCFAVQQNLLAPHGTLDPFKSIIIPSQPLRLLQHPYLRLIFVDYNEFIANSGDTVFKGWENKWKRIVLEVFPSGNIAWRYIPGATLEPTVHDEGLWPRVFNLNGNPQHNRQWGVQCPLTNICQMDLTVVQAKYRKLCMHPSRKHQTLRANFTLISVMKGN</sequence>
<accession>F8QHJ0</accession>
<gene>
    <name evidence="1" type="ORF">SERLA73DRAFT_157124</name>
</gene>
<reference evidence="2" key="1">
    <citation type="journal article" date="2011" name="Science">
        <title>The plant cell wall-decomposing machinery underlies the functional diversity of forest fungi.</title>
        <authorList>
            <person name="Eastwood D.C."/>
            <person name="Floudas D."/>
            <person name="Binder M."/>
            <person name="Majcherczyk A."/>
            <person name="Schneider P."/>
            <person name="Aerts A."/>
            <person name="Asiegbu F.O."/>
            <person name="Baker S.E."/>
            <person name="Barry K."/>
            <person name="Bendiksby M."/>
            <person name="Blumentritt M."/>
            <person name="Coutinho P.M."/>
            <person name="Cullen D."/>
            <person name="de Vries R.P."/>
            <person name="Gathman A."/>
            <person name="Goodell B."/>
            <person name="Henrissat B."/>
            <person name="Ihrmark K."/>
            <person name="Kauserud H."/>
            <person name="Kohler A."/>
            <person name="LaButti K."/>
            <person name="Lapidus A."/>
            <person name="Lavin J.L."/>
            <person name="Lee Y.-H."/>
            <person name="Lindquist E."/>
            <person name="Lilly W."/>
            <person name="Lucas S."/>
            <person name="Morin E."/>
            <person name="Murat C."/>
            <person name="Oguiza J.A."/>
            <person name="Park J."/>
            <person name="Pisabarro A.G."/>
            <person name="Riley R."/>
            <person name="Rosling A."/>
            <person name="Salamov A."/>
            <person name="Schmidt O."/>
            <person name="Schmutz J."/>
            <person name="Skrede I."/>
            <person name="Stenlid J."/>
            <person name="Wiebenga A."/>
            <person name="Xie X."/>
            <person name="Kuees U."/>
            <person name="Hibbett D.S."/>
            <person name="Hoffmeister D."/>
            <person name="Hoegberg N."/>
            <person name="Martin F."/>
            <person name="Grigoriev I.V."/>
            <person name="Watkinson S.C."/>
        </authorList>
    </citation>
    <scope>NUCLEOTIDE SEQUENCE [LARGE SCALE GENOMIC DNA]</scope>
    <source>
        <strain evidence="2">strain S7.3</strain>
    </source>
</reference>
<keyword evidence="2" id="KW-1185">Reference proteome</keyword>
<dbReference type="OrthoDB" id="3247418at2759"/>
<organism evidence="2">
    <name type="scientific">Serpula lacrymans var. lacrymans (strain S7.3)</name>
    <name type="common">Dry rot fungus</name>
    <dbReference type="NCBI Taxonomy" id="936435"/>
    <lineage>
        <taxon>Eukaryota</taxon>
        <taxon>Fungi</taxon>
        <taxon>Dikarya</taxon>
        <taxon>Basidiomycota</taxon>
        <taxon>Agaricomycotina</taxon>
        <taxon>Agaricomycetes</taxon>
        <taxon>Agaricomycetidae</taxon>
        <taxon>Boletales</taxon>
        <taxon>Coniophorineae</taxon>
        <taxon>Serpulaceae</taxon>
        <taxon>Serpula</taxon>
    </lineage>
</organism>
<proteinExistence type="predicted"/>
<protein>
    <submittedName>
        <fullName evidence="1">Uncharacterized protein</fullName>
    </submittedName>
</protein>
<name>F8QHJ0_SERL3</name>
<dbReference type="EMBL" id="GL945510">
    <property type="protein sequence ID" value="EGN92230.1"/>
    <property type="molecule type" value="Genomic_DNA"/>
</dbReference>
<dbReference type="HOGENOM" id="CLU_088022_0_0_1"/>
<dbReference type="AlphaFoldDB" id="F8QHJ0"/>